<name>A0ABW6W8K6_9ACTN</name>
<feature type="transmembrane region" description="Helical" evidence="5">
    <location>
        <begin position="87"/>
        <end position="107"/>
    </location>
</feature>
<dbReference type="PANTHER" id="PTHR20855">
    <property type="entry name" value="ADIPOR/PROGESTIN RECEPTOR-RELATED"/>
    <property type="match status" value="1"/>
</dbReference>
<feature type="transmembrane region" description="Helical" evidence="5">
    <location>
        <begin position="142"/>
        <end position="162"/>
    </location>
</feature>
<reference evidence="6 7" key="1">
    <citation type="submission" date="2024-10" db="EMBL/GenBank/DDBJ databases">
        <title>The Natural Products Discovery Center: Release of the First 8490 Sequenced Strains for Exploring Actinobacteria Biosynthetic Diversity.</title>
        <authorList>
            <person name="Kalkreuter E."/>
            <person name="Kautsar S.A."/>
            <person name="Yang D."/>
            <person name="Bader C.D."/>
            <person name="Teijaro C.N."/>
            <person name="Fluegel L."/>
            <person name="Davis C.M."/>
            <person name="Simpson J.R."/>
            <person name="Lauterbach L."/>
            <person name="Steele A.D."/>
            <person name="Gui C."/>
            <person name="Meng S."/>
            <person name="Li G."/>
            <person name="Viehrig K."/>
            <person name="Ye F."/>
            <person name="Su P."/>
            <person name="Kiefer A.F."/>
            <person name="Nichols A."/>
            <person name="Cepeda A.J."/>
            <person name="Yan W."/>
            <person name="Fan B."/>
            <person name="Jiang Y."/>
            <person name="Adhikari A."/>
            <person name="Zheng C.-J."/>
            <person name="Schuster L."/>
            <person name="Cowan T.M."/>
            <person name="Smanski M.J."/>
            <person name="Chevrette M.G."/>
            <person name="De Carvalho L.P.S."/>
            <person name="Shen B."/>
        </authorList>
    </citation>
    <scope>NUCLEOTIDE SEQUENCE [LARGE SCALE GENOMIC DNA]</scope>
    <source>
        <strain evidence="6 7">NPDC000087</strain>
    </source>
</reference>
<evidence type="ECO:0000256" key="4">
    <source>
        <dbReference type="ARBA" id="ARBA00023136"/>
    </source>
</evidence>
<evidence type="ECO:0000313" key="6">
    <source>
        <dbReference type="EMBL" id="MFF5289642.1"/>
    </source>
</evidence>
<evidence type="ECO:0000256" key="3">
    <source>
        <dbReference type="ARBA" id="ARBA00022989"/>
    </source>
</evidence>
<dbReference type="InterPro" id="IPR004254">
    <property type="entry name" value="AdipoR/HlyIII-related"/>
</dbReference>
<keyword evidence="4 5" id="KW-0472">Membrane</keyword>
<dbReference type="RefSeq" id="WP_020518293.1">
    <property type="nucleotide sequence ID" value="NZ_JBIAZU010000002.1"/>
</dbReference>
<feature type="transmembrane region" description="Helical" evidence="5">
    <location>
        <begin position="199"/>
        <end position="224"/>
    </location>
</feature>
<gene>
    <name evidence="6" type="ORF">ACFY35_09395</name>
</gene>
<feature type="transmembrane region" description="Helical" evidence="5">
    <location>
        <begin position="113"/>
        <end position="135"/>
    </location>
</feature>
<feature type="transmembrane region" description="Helical" evidence="5">
    <location>
        <begin position="168"/>
        <end position="187"/>
    </location>
</feature>
<dbReference type="Proteomes" id="UP001602245">
    <property type="component" value="Unassembled WGS sequence"/>
</dbReference>
<keyword evidence="7" id="KW-1185">Reference proteome</keyword>
<proteinExistence type="predicted"/>
<evidence type="ECO:0000313" key="7">
    <source>
        <dbReference type="Proteomes" id="UP001602245"/>
    </source>
</evidence>
<feature type="transmembrane region" description="Helical" evidence="5">
    <location>
        <begin position="30"/>
        <end position="49"/>
    </location>
</feature>
<keyword evidence="2 5" id="KW-0812">Transmembrane</keyword>
<sequence>MDGSPAAVCYDAAHGVDYPRPRLRGVLHQVSFVVCLVAGPLLIVVAHGVTAKIAAGVYAAGVTGMFAASALYHRIRWRETARRRMQRLDHAMIFILIAGTYTPVLLLRMPQPYGVIGLFAVWGLALGGLAVHMVWLDAPERLIGGIYLGLGWLAVPAFPVLLHRMAPGGLVLIIAGGLLYTLGALGYHRRWPNPAPTVFGFHEVFHTFVTAAVACHYLAIAFFVL</sequence>
<comment type="caution">
    <text evidence="6">The sequence shown here is derived from an EMBL/GenBank/DDBJ whole genome shotgun (WGS) entry which is preliminary data.</text>
</comment>
<evidence type="ECO:0000256" key="1">
    <source>
        <dbReference type="ARBA" id="ARBA00004141"/>
    </source>
</evidence>
<organism evidence="6 7">
    <name type="scientific">Paractinoplanes globisporus</name>
    <dbReference type="NCBI Taxonomy" id="113565"/>
    <lineage>
        <taxon>Bacteria</taxon>
        <taxon>Bacillati</taxon>
        <taxon>Actinomycetota</taxon>
        <taxon>Actinomycetes</taxon>
        <taxon>Micromonosporales</taxon>
        <taxon>Micromonosporaceae</taxon>
        <taxon>Paractinoplanes</taxon>
    </lineage>
</organism>
<accession>A0ABW6W8K6</accession>
<comment type="subcellular location">
    <subcellularLocation>
        <location evidence="1">Membrane</location>
        <topology evidence="1">Multi-pass membrane protein</topology>
    </subcellularLocation>
</comment>
<dbReference type="Pfam" id="PF03006">
    <property type="entry name" value="HlyIII"/>
    <property type="match status" value="1"/>
</dbReference>
<feature type="transmembrane region" description="Helical" evidence="5">
    <location>
        <begin position="55"/>
        <end position="75"/>
    </location>
</feature>
<evidence type="ECO:0000256" key="2">
    <source>
        <dbReference type="ARBA" id="ARBA00022692"/>
    </source>
</evidence>
<protein>
    <submittedName>
        <fullName evidence="6">Hemolysin III family protein</fullName>
    </submittedName>
</protein>
<keyword evidence="3 5" id="KW-1133">Transmembrane helix</keyword>
<dbReference type="EMBL" id="JBIAZU010000002">
    <property type="protein sequence ID" value="MFF5289642.1"/>
    <property type="molecule type" value="Genomic_DNA"/>
</dbReference>
<evidence type="ECO:0000256" key="5">
    <source>
        <dbReference type="SAM" id="Phobius"/>
    </source>
</evidence>
<dbReference type="PANTHER" id="PTHR20855:SF3">
    <property type="entry name" value="LD03007P"/>
    <property type="match status" value="1"/>
</dbReference>